<name>A0ABU5K312_9BACI</name>
<reference evidence="2" key="1">
    <citation type="submission" date="2023-11" db="EMBL/GenBank/DDBJ databases">
        <title>Genome Sequence of Bacillus pseudomycoides stain BUPM19.</title>
        <authorList>
            <person name="Farhat A."/>
        </authorList>
    </citation>
    <scope>NUCLEOTIDE SEQUENCE [LARGE SCALE GENOMIC DNA]</scope>
    <source>
        <strain evidence="2">BUPM19</strain>
    </source>
</reference>
<sequence length="106" mass="12455">MCEFYENLHNGFYYYATHSMGLVPEDEVTNFCEYDWSIIEELDEPIKVDVNSTFGFFSNGMGAYVAMDGENCVNENSTLWFKNKQPKYNLNFWDVVDEWIVIGFQV</sequence>
<evidence type="ECO:0000313" key="2">
    <source>
        <dbReference type="Proteomes" id="UP001291930"/>
    </source>
</evidence>
<proteinExistence type="predicted"/>
<accession>A0ABU5K312</accession>
<evidence type="ECO:0008006" key="3">
    <source>
        <dbReference type="Google" id="ProtNLM"/>
    </source>
</evidence>
<keyword evidence="2" id="KW-1185">Reference proteome</keyword>
<dbReference type="Proteomes" id="UP001291930">
    <property type="component" value="Unassembled WGS sequence"/>
</dbReference>
<dbReference type="RefSeq" id="WP_374219410.1">
    <property type="nucleotide sequence ID" value="NZ_JAXOVW010000112.1"/>
</dbReference>
<protein>
    <recommendedName>
        <fullName evidence="3">SMI1/KNR4 family protein</fullName>
    </recommendedName>
</protein>
<comment type="caution">
    <text evidence="1">The sequence shown here is derived from an EMBL/GenBank/DDBJ whole genome shotgun (WGS) entry which is preliminary data.</text>
</comment>
<gene>
    <name evidence="1" type="ORF">U2I54_24540</name>
</gene>
<dbReference type="EMBL" id="JAXOVW010000112">
    <property type="protein sequence ID" value="MDZ5610124.1"/>
    <property type="molecule type" value="Genomic_DNA"/>
</dbReference>
<organism evidence="1 2">
    <name type="scientific">Bacillus bingmayongensis</name>
    <dbReference type="NCBI Taxonomy" id="1150157"/>
    <lineage>
        <taxon>Bacteria</taxon>
        <taxon>Bacillati</taxon>
        <taxon>Bacillota</taxon>
        <taxon>Bacilli</taxon>
        <taxon>Bacillales</taxon>
        <taxon>Bacillaceae</taxon>
        <taxon>Bacillus</taxon>
    </lineage>
</organism>
<evidence type="ECO:0000313" key="1">
    <source>
        <dbReference type="EMBL" id="MDZ5610124.1"/>
    </source>
</evidence>